<dbReference type="PANTHER" id="PTHR33164">
    <property type="entry name" value="TRANSCRIPTIONAL REGULATOR, MARR FAMILY"/>
    <property type="match status" value="1"/>
</dbReference>
<dbReference type="RefSeq" id="WP_264777790.1">
    <property type="nucleotide sequence ID" value="NZ_AP026561.1"/>
</dbReference>
<feature type="domain" description="HTH marR-type" evidence="1">
    <location>
        <begin position="17"/>
        <end position="148"/>
    </location>
</feature>
<dbReference type="InterPro" id="IPR036390">
    <property type="entry name" value="WH_DNA-bd_sf"/>
</dbReference>
<gene>
    <name evidence="2" type="ORF">DAETH_32570</name>
</gene>
<evidence type="ECO:0000313" key="3">
    <source>
        <dbReference type="Proteomes" id="UP001064971"/>
    </source>
</evidence>
<name>A0ABN6RJ08_9DEIO</name>
<geneLocation type="plasmid" evidence="2 3">
    <name>pDAETH-1</name>
</geneLocation>
<evidence type="ECO:0000313" key="2">
    <source>
        <dbReference type="EMBL" id="BDP43288.1"/>
    </source>
</evidence>
<dbReference type="InterPro" id="IPR000835">
    <property type="entry name" value="HTH_MarR-typ"/>
</dbReference>
<dbReference type="Gene3D" id="1.10.10.10">
    <property type="entry name" value="Winged helix-like DNA-binding domain superfamily/Winged helix DNA-binding domain"/>
    <property type="match status" value="1"/>
</dbReference>
<reference evidence="2" key="1">
    <citation type="submission" date="2022-07" db="EMBL/GenBank/DDBJ databases">
        <title>Complete Genome Sequence of the Radioresistant Bacterium Deinococcus aetherius ST0316, Isolated from the Air Dust collected in Lower Stratosphere above Japan.</title>
        <authorList>
            <person name="Satoh K."/>
            <person name="Hagiwara K."/>
            <person name="Katsumata K."/>
            <person name="Kubo A."/>
            <person name="Yokobori S."/>
            <person name="Yamagishi A."/>
            <person name="Oono Y."/>
            <person name="Narumi I."/>
        </authorList>
    </citation>
    <scope>NUCLEOTIDE SEQUENCE</scope>
    <source>
        <strain evidence="2">ST0316</strain>
        <plasmid evidence="2">pDAETH-1</plasmid>
    </source>
</reference>
<keyword evidence="2" id="KW-0614">Plasmid</keyword>
<keyword evidence="3" id="KW-1185">Reference proteome</keyword>
<sequence>MAGEAEQAPGVQGQLNLPCACSRLRKAARATTRLYDDALRPVGLRITQFNVLSSLAYHGPVTLTRLADDLVLERTTLARDLKPLERDGLITVGVGQDRRSRVVTLTDRGRALLDRAAPLWQAVQHQLALSLGEERLSDLLQELREVVSVTRRQ</sequence>
<dbReference type="InterPro" id="IPR039422">
    <property type="entry name" value="MarR/SlyA-like"/>
</dbReference>
<protein>
    <submittedName>
        <fullName evidence="2">MarR family transcriptional regulator</fullName>
    </submittedName>
</protein>
<organism evidence="2 3">
    <name type="scientific">Deinococcus aetherius</name>
    <dbReference type="NCBI Taxonomy" id="200252"/>
    <lineage>
        <taxon>Bacteria</taxon>
        <taxon>Thermotogati</taxon>
        <taxon>Deinococcota</taxon>
        <taxon>Deinococci</taxon>
        <taxon>Deinococcales</taxon>
        <taxon>Deinococcaceae</taxon>
        <taxon>Deinococcus</taxon>
    </lineage>
</organism>
<dbReference type="InterPro" id="IPR036388">
    <property type="entry name" value="WH-like_DNA-bd_sf"/>
</dbReference>
<evidence type="ECO:0000259" key="1">
    <source>
        <dbReference type="PROSITE" id="PS50995"/>
    </source>
</evidence>
<dbReference type="PROSITE" id="PS50995">
    <property type="entry name" value="HTH_MARR_2"/>
    <property type="match status" value="1"/>
</dbReference>
<dbReference type="Pfam" id="PF01047">
    <property type="entry name" value="MarR"/>
    <property type="match status" value="1"/>
</dbReference>
<proteinExistence type="predicted"/>
<dbReference type="EMBL" id="AP026561">
    <property type="protein sequence ID" value="BDP43288.1"/>
    <property type="molecule type" value="Genomic_DNA"/>
</dbReference>
<accession>A0ABN6RJ08</accession>
<dbReference type="SMART" id="SM00347">
    <property type="entry name" value="HTH_MARR"/>
    <property type="match status" value="1"/>
</dbReference>
<dbReference type="PANTHER" id="PTHR33164:SF105">
    <property type="entry name" value="TRANSCRIPTIONAL REPRESSOR PROTEIN-RELATED"/>
    <property type="match status" value="1"/>
</dbReference>
<dbReference type="Proteomes" id="UP001064971">
    <property type="component" value="Plasmid pDAETH-1"/>
</dbReference>
<dbReference type="SUPFAM" id="SSF46785">
    <property type="entry name" value="Winged helix' DNA-binding domain"/>
    <property type="match status" value="1"/>
</dbReference>